<dbReference type="AlphaFoldDB" id="A0A1I2IM11"/>
<dbReference type="GO" id="GO:0003677">
    <property type="term" value="F:DNA binding"/>
    <property type="evidence" value="ECO:0007669"/>
    <property type="project" value="InterPro"/>
</dbReference>
<evidence type="ECO:0000313" key="3">
    <source>
        <dbReference type="EMBL" id="SFF42673.1"/>
    </source>
</evidence>
<protein>
    <submittedName>
        <fullName evidence="3">mRNA interferase MazF</fullName>
    </submittedName>
</protein>
<reference evidence="4" key="1">
    <citation type="submission" date="2016-10" db="EMBL/GenBank/DDBJ databases">
        <authorList>
            <person name="Varghese N."/>
            <person name="Submissions S."/>
        </authorList>
    </citation>
    <scope>NUCLEOTIDE SEQUENCE [LARGE SCALE GENOMIC DNA]</scope>
    <source>
        <strain evidence="4">DSM 46838</strain>
    </source>
</reference>
<dbReference type="Pfam" id="PF02452">
    <property type="entry name" value="PemK_toxin"/>
    <property type="match status" value="1"/>
</dbReference>
<name>A0A1I2IM11_9ACTN</name>
<evidence type="ECO:0000313" key="4">
    <source>
        <dbReference type="Proteomes" id="UP000198589"/>
    </source>
</evidence>
<proteinExistence type="inferred from homology"/>
<accession>A0A1I2IM11</accession>
<dbReference type="GO" id="GO:0004521">
    <property type="term" value="F:RNA endonuclease activity"/>
    <property type="evidence" value="ECO:0007669"/>
    <property type="project" value="TreeGrafter"/>
</dbReference>
<keyword evidence="4" id="KW-1185">Reference proteome</keyword>
<dbReference type="EMBL" id="FOND01000013">
    <property type="protein sequence ID" value="SFF42673.1"/>
    <property type="molecule type" value="Genomic_DNA"/>
</dbReference>
<dbReference type="STRING" id="1798228.SAMN05216574_113110"/>
<dbReference type="SUPFAM" id="SSF50118">
    <property type="entry name" value="Cell growth inhibitor/plasmid maintenance toxic component"/>
    <property type="match status" value="1"/>
</dbReference>
<keyword evidence="2" id="KW-1277">Toxin-antitoxin system</keyword>
<dbReference type="GO" id="GO:0006402">
    <property type="term" value="P:mRNA catabolic process"/>
    <property type="evidence" value="ECO:0007669"/>
    <property type="project" value="TreeGrafter"/>
</dbReference>
<dbReference type="GO" id="GO:0016075">
    <property type="term" value="P:rRNA catabolic process"/>
    <property type="evidence" value="ECO:0007669"/>
    <property type="project" value="TreeGrafter"/>
</dbReference>
<dbReference type="Gene3D" id="2.30.30.110">
    <property type="match status" value="1"/>
</dbReference>
<evidence type="ECO:0000256" key="1">
    <source>
        <dbReference type="ARBA" id="ARBA00007521"/>
    </source>
</evidence>
<dbReference type="PANTHER" id="PTHR33988">
    <property type="entry name" value="ENDORIBONUCLEASE MAZF-RELATED"/>
    <property type="match status" value="1"/>
</dbReference>
<evidence type="ECO:0000256" key="2">
    <source>
        <dbReference type="ARBA" id="ARBA00022649"/>
    </source>
</evidence>
<sequence length="105" mass="12033">MIRGAVYRVDLGEARRGHEQRGRRYGLVLSPTDMAWHVATIVPTSTQAHQTVFRPEIELGGVPTRFLADQLRSIDVRFVHDEPAFFLHRHELEEVELAVARYLGL</sequence>
<organism evidence="3 4">
    <name type="scientific">Blastococcus tunisiensis</name>
    <dbReference type="NCBI Taxonomy" id="1798228"/>
    <lineage>
        <taxon>Bacteria</taxon>
        <taxon>Bacillati</taxon>
        <taxon>Actinomycetota</taxon>
        <taxon>Actinomycetes</taxon>
        <taxon>Geodermatophilales</taxon>
        <taxon>Geodermatophilaceae</taxon>
        <taxon>Blastococcus</taxon>
    </lineage>
</organism>
<dbReference type="InterPro" id="IPR003477">
    <property type="entry name" value="PemK-like"/>
</dbReference>
<comment type="similarity">
    <text evidence="1">Belongs to the PemK/MazF family.</text>
</comment>
<gene>
    <name evidence="3" type="ORF">SAMN05216574_113110</name>
</gene>
<dbReference type="PANTHER" id="PTHR33988:SF2">
    <property type="entry name" value="ENDORIBONUCLEASE MAZF"/>
    <property type="match status" value="1"/>
</dbReference>
<dbReference type="RefSeq" id="WP_092201215.1">
    <property type="nucleotide sequence ID" value="NZ_FOND01000013.1"/>
</dbReference>
<dbReference type="InterPro" id="IPR011067">
    <property type="entry name" value="Plasmid_toxin/cell-grow_inhib"/>
</dbReference>
<dbReference type="Proteomes" id="UP000198589">
    <property type="component" value="Unassembled WGS sequence"/>
</dbReference>
<dbReference type="OrthoDB" id="4225032at2"/>